<keyword evidence="1" id="KW-0378">Hydrolase</keyword>
<comment type="caution">
    <text evidence="1">The sequence shown here is derived from an EMBL/GenBank/DDBJ whole genome shotgun (WGS) entry which is preliminary data.</text>
</comment>
<evidence type="ECO:0000313" key="2">
    <source>
        <dbReference type="Proteomes" id="UP001177260"/>
    </source>
</evidence>
<gene>
    <name evidence="1" type="primary">TGL2</name>
    <name evidence="1" type="ORF">N8T08_003572</name>
</gene>
<evidence type="ECO:0000313" key="1">
    <source>
        <dbReference type="EMBL" id="KAK1150014.1"/>
    </source>
</evidence>
<accession>A0ACC3BGX8</accession>
<protein>
    <submittedName>
        <fullName evidence="1">Lipase 2</fullName>
        <ecNumber evidence="1">3.1.1.3</ecNumber>
    </submittedName>
</protein>
<keyword evidence="2" id="KW-1185">Reference proteome</keyword>
<proteinExistence type="predicted"/>
<dbReference type="EMBL" id="JAOPJF010000002">
    <property type="protein sequence ID" value="KAK1150014.1"/>
    <property type="molecule type" value="Genomic_DNA"/>
</dbReference>
<name>A0ACC3BGX8_9EURO</name>
<dbReference type="Proteomes" id="UP001177260">
    <property type="component" value="Unassembled WGS sequence"/>
</dbReference>
<reference evidence="1 2" key="1">
    <citation type="journal article" date="2023" name="ACS Omega">
        <title>Identification of the Neoaspergillic Acid Biosynthesis Gene Cluster by Establishing an In Vitro CRISPR-Ribonucleoprotein Genetic System in Aspergillus melleus.</title>
        <authorList>
            <person name="Yuan B."/>
            <person name="Grau M.F."/>
            <person name="Murata R.M."/>
            <person name="Torok T."/>
            <person name="Venkateswaran K."/>
            <person name="Stajich J.E."/>
            <person name="Wang C.C.C."/>
        </authorList>
    </citation>
    <scope>NUCLEOTIDE SEQUENCE [LARGE SCALE GENOMIC DNA]</scope>
    <source>
        <strain evidence="1 2">IMV 1140</strain>
    </source>
</reference>
<sequence length="299" mass="33395">MITRLRPSVKPVKSTLGVQSVPVARSHARHFRSSTRGCNSHEQRRTYAQDPRLESLGKVIKDEYAVVRDSYDTPKHPIVLAHGLLGFDELRLAGPYLPGVQYWRGIKEALSMKGVQVITATVPPSGSIEMRAEELARDIAVGAQGKDVNIIAHSMIGDDRLAQLYYALGLLKVETGAFSQLTREYMENTFNPNTPDVDDVRYFSYGASMQPSFWSVFRQSHRILEQLEGFNDGLVSVASSRWGGEAGYKGTLLDVSHLDLINWSNRLKWLAGEITGNRRRFNAIALYLDIADMLAKEGL</sequence>
<organism evidence="1 2">
    <name type="scientific">Aspergillus melleus</name>
    <dbReference type="NCBI Taxonomy" id="138277"/>
    <lineage>
        <taxon>Eukaryota</taxon>
        <taxon>Fungi</taxon>
        <taxon>Dikarya</taxon>
        <taxon>Ascomycota</taxon>
        <taxon>Pezizomycotina</taxon>
        <taxon>Eurotiomycetes</taxon>
        <taxon>Eurotiomycetidae</taxon>
        <taxon>Eurotiales</taxon>
        <taxon>Aspergillaceae</taxon>
        <taxon>Aspergillus</taxon>
        <taxon>Aspergillus subgen. Circumdati</taxon>
    </lineage>
</organism>
<dbReference type="EC" id="3.1.1.3" evidence="1"/>